<feature type="compositionally biased region" description="Low complexity" evidence="1">
    <location>
        <begin position="346"/>
        <end position="355"/>
    </location>
</feature>
<dbReference type="PANTHER" id="PTHR28244:SF1">
    <property type="entry name" value="RNA POLYMERASE I-SPECIFIC TRANSCRIPTION INITIATION FACTOR RRN11"/>
    <property type="match status" value="1"/>
</dbReference>
<feature type="region of interest" description="Disordered" evidence="1">
    <location>
        <begin position="320"/>
        <end position="376"/>
    </location>
</feature>
<feature type="compositionally biased region" description="Basic residues" evidence="1">
    <location>
        <begin position="76"/>
        <end position="88"/>
    </location>
</feature>
<reference evidence="2 3" key="1">
    <citation type="submission" date="2023-09" db="EMBL/GenBank/DDBJ databases">
        <title>Multi-omics analysis of a traditional fermented food reveals byproduct-associated fungal strains for waste-to-food upcycling.</title>
        <authorList>
            <consortium name="Lawrence Berkeley National Laboratory"/>
            <person name="Rekdal V.M."/>
            <person name="Villalobos-Escobedo J.M."/>
            <person name="Rodriguez-Valeron N."/>
            <person name="Garcia M.O."/>
            <person name="Vasquez D.P."/>
            <person name="Damayanti I."/>
            <person name="Sorensen P.M."/>
            <person name="Baidoo E.E."/>
            <person name="De Carvalho A.C."/>
            <person name="Riley R."/>
            <person name="Lipzen A."/>
            <person name="He G."/>
            <person name="Yan M."/>
            <person name="Haridas S."/>
            <person name="Daum C."/>
            <person name="Yoshinaga Y."/>
            <person name="Ng V."/>
            <person name="Grigoriev I.V."/>
            <person name="Munk R."/>
            <person name="Nuraida L."/>
            <person name="Wijaya C.H."/>
            <person name="Morales P.-C."/>
            <person name="Keasling J.D."/>
        </authorList>
    </citation>
    <scope>NUCLEOTIDE SEQUENCE [LARGE SCALE GENOMIC DNA]</scope>
    <source>
        <strain evidence="2 3">FGSC 2613</strain>
    </source>
</reference>
<evidence type="ECO:0000313" key="3">
    <source>
        <dbReference type="Proteomes" id="UP001451303"/>
    </source>
</evidence>
<dbReference type="PANTHER" id="PTHR28244">
    <property type="entry name" value="RNA POLYMERASE I-SPECIFIC TRANSCRIPTION INITIATION FACTOR RRN11"/>
    <property type="match status" value="1"/>
</dbReference>
<evidence type="ECO:0000313" key="2">
    <source>
        <dbReference type="EMBL" id="KAL0471462.1"/>
    </source>
</evidence>
<protein>
    <submittedName>
        <fullName evidence="2">Uncharacterized protein</fullName>
    </submittedName>
</protein>
<feature type="compositionally biased region" description="Basic residues" evidence="1">
    <location>
        <begin position="1"/>
        <end position="12"/>
    </location>
</feature>
<proteinExistence type="predicted"/>
<organism evidence="2 3">
    <name type="scientific">Neurospora intermedia</name>
    <dbReference type="NCBI Taxonomy" id="5142"/>
    <lineage>
        <taxon>Eukaryota</taxon>
        <taxon>Fungi</taxon>
        <taxon>Dikarya</taxon>
        <taxon>Ascomycota</taxon>
        <taxon>Pezizomycotina</taxon>
        <taxon>Sordariomycetes</taxon>
        <taxon>Sordariomycetidae</taxon>
        <taxon>Sordariales</taxon>
        <taxon>Sordariaceae</taxon>
        <taxon>Neurospora</taxon>
    </lineage>
</organism>
<name>A0ABR3DGF4_NEUIN</name>
<feature type="region of interest" description="Disordered" evidence="1">
    <location>
        <begin position="231"/>
        <end position="253"/>
    </location>
</feature>
<dbReference type="EMBL" id="JAVLET010000003">
    <property type="protein sequence ID" value="KAL0471462.1"/>
    <property type="molecule type" value="Genomic_DNA"/>
</dbReference>
<feature type="compositionally biased region" description="Acidic residues" evidence="1">
    <location>
        <begin position="533"/>
        <end position="548"/>
    </location>
</feature>
<comment type="caution">
    <text evidence="2">The sequence shown here is derived from an EMBL/GenBank/DDBJ whole genome shotgun (WGS) entry which is preliminary data.</text>
</comment>
<dbReference type="InterPro" id="IPR053029">
    <property type="entry name" value="RNA_pol_I-specific_init_factor"/>
</dbReference>
<gene>
    <name evidence="2" type="ORF">QR685DRAFT_438162</name>
</gene>
<keyword evidence="3" id="KW-1185">Reference proteome</keyword>
<feature type="region of interest" description="Disordered" evidence="1">
    <location>
        <begin position="464"/>
        <end position="490"/>
    </location>
</feature>
<sequence length="563" mass="63087">MDSRSPTKRKRALSTASTTYSATPSSSTIINPLSHPPSTLKQFLPAGNSPDAPLPSSIYPDFPHRPLPSSPTSSHPHSRSRSRSRSRRSSFASTTFHSDAGDDTDAETDGWTTTATDADTISATSTGKPYAKRDPVRSTAKLHKAHQSRVGALVAIIQRCLAEGDIALARRAFGLLVRADVNGRKVDLRFGGYWELGAEVLMRGGEDRNHHHRLGSQFGDGMQMEEVEEGVYGEGPSGEGEEMEEEDAKERRERKRLLRAAQNRDRVRAYYETLIHLHPWSRLHPNKMGAVDFYPALFGFEMEACFAEHRYGVEELDRRPSIDSIDDDDDGLPKFGGDDDDHMQIDPLNPLDPLRSSPPSPSAYYPRHSSHSRQMDSIHPLYRSEMEEDERNSKRPEVRLRREKEKLRIKALEQMRDVARRMDAVLENTPYNKDVELVRLRAMVALYVGDLSVPVTVTQTQEVVKGEEQGSGNWRKSHEERINEEEGRRAQAAERDRARVLFIKMRELSGGELEEGDEWILELISGGGGDGDGGGDGEDEDVDREEEGGDRGRSRGTFALAMR</sequence>
<feature type="compositionally biased region" description="Low complexity" evidence="1">
    <location>
        <begin position="14"/>
        <end position="28"/>
    </location>
</feature>
<accession>A0ABR3DGF4</accession>
<feature type="region of interest" description="Disordered" evidence="1">
    <location>
        <begin position="522"/>
        <end position="563"/>
    </location>
</feature>
<dbReference type="Proteomes" id="UP001451303">
    <property type="component" value="Unassembled WGS sequence"/>
</dbReference>
<evidence type="ECO:0000256" key="1">
    <source>
        <dbReference type="SAM" id="MobiDB-lite"/>
    </source>
</evidence>
<feature type="region of interest" description="Disordered" evidence="1">
    <location>
        <begin position="1"/>
        <end position="112"/>
    </location>
</feature>
<feature type="compositionally biased region" description="Basic and acidic residues" evidence="1">
    <location>
        <begin position="476"/>
        <end position="490"/>
    </location>
</feature>